<evidence type="ECO:0000256" key="1">
    <source>
        <dbReference type="SAM" id="MobiDB-lite"/>
    </source>
</evidence>
<evidence type="ECO:0000313" key="3">
    <source>
        <dbReference type="Proteomes" id="UP001305414"/>
    </source>
</evidence>
<reference evidence="2 3" key="1">
    <citation type="submission" date="2023-10" db="EMBL/GenBank/DDBJ databases">
        <title>Draft genome sequence of Xylaria bambusicola isolate GMP-LS, the root and basal stem rot pathogen of sugarcane in Indonesia.</title>
        <authorList>
            <person name="Selvaraj P."/>
            <person name="Muralishankar V."/>
            <person name="Muruganantham S."/>
            <person name="Sp S."/>
            <person name="Haryani S."/>
            <person name="Lau K.J.X."/>
            <person name="Naqvi N.I."/>
        </authorList>
    </citation>
    <scope>NUCLEOTIDE SEQUENCE [LARGE SCALE GENOMIC DNA]</scope>
    <source>
        <strain evidence="2">GMP-LS</strain>
    </source>
</reference>
<gene>
    <name evidence="2" type="ORF">RRF57_001753</name>
</gene>
<accession>A0AAN7UE99</accession>
<dbReference type="AlphaFoldDB" id="A0AAN7UE99"/>
<evidence type="ECO:0000313" key="2">
    <source>
        <dbReference type="EMBL" id="KAK5626037.1"/>
    </source>
</evidence>
<organism evidence="2 3">
    <name type="scientific">Xylaria bambusicola</name>
    <dbReference type="NCBI Taxonomy" id="326684"/>
    <lineage>
        <taxon>Eukaryota</taxon>
        <taxon>Fungi</taxon>
        <taxon>Dikarya</taxon>
        <taxon>Ascomycota</taxon>
        <taxon>Pezizomycotina</taxon>
        <taxon>Sordariomycetes</taxon>
        <taxon>Xylariomycetidae</taxon>
        <taxon>Xylariales</taxon>
        <taxon>Xylariaceae</taxon>
        <taxon>Xylaria</taxon>
    </lineage>
</organism>
<dbReference type="Proteomes" id="UP001305414">
    <property type="component" value="Unassembled WGS sequence"/>
</dbReference>
<name>A0AAN7UE99_9PEZI</name>
<keyword evidence="3" id="KW-1185">Reference proteome</keyword>
<feature type="region of interest" description="Disordered" evidence="1">
    <location>
        <begin position="1"/>
        <end position="40"/>
    </location>
</feature>
<proteinExistence type="predicted"/>
<dbReference type="EMBL" id="JAWHQM010000003">
    <property type="protein sequence ID" value="KAK5626037.1"/>
    <property type="molecule type" value="Genomic_DNA"/>
</dbReference>
<comment type="caution">
    <text evidence="2">The sequence shown here is derived from an EMBL/GenBank/DDBJ whole genome shotgun (WGS) entry which is preliminary data.</text>
</comment>
<sequence>MGNGKTEGSTAGEPKMNETGSGELNGSFAGLTEQEQESFQSFVKECRKAGLLERPTGLSEEDTVDGLHDDITLLWRNLHSSRSITSH</sequence>
<protein>
    <submittedName>
        <fullName evidence="2">Uncharacterized protein</fullName>
    </submittedName>
</protein>